<dbReference type="FunFam" id="3.30.300.20:FF:000002">
    <property type="entry name" value="Transcription termination/antitermination protein NusA"/>
    <property type="match status" value="1"/>
</dbReference>
<dbReference type="Gene3D" id="3.30.300.20">
    <property type="match status" value="2"/>
</dbReference>
<dbReference type="PANTHER" id="PTHR22648">
    <property type="entry name" value="TRANSCRIPTION TERMINATION FACTOR NUSA"/>
    <property type="match status" value="1"/>
</dbReference>
<dbReference type="InterPro" id="IPR013735">
    <property type="entry name" value="TF_NusA_N"/>
</dbReference>
<dbReference type="InterPro" id="IPR058582">
    <property type="entry name" value="KH_NusA_2nd"/>
</dbReference>
<dbReference type="InterPro" id="IPR030842">
    <property type="entry name" value="TF_NusA_bacterial"/>
</dbReference>
<dbReference type="HAMAP" id="MF_00945_B">
    <property type="entry name" value="NusA_B"/>
    <property type="match status" value="1"/>
</dbReference>
<feature type="compositionally biased region" description="Polar residues" evidence="8">
    <location>
        <begin position="388"/>
        <end position="401"/>
    </location>
</feature>
<accession>A0A432GPA7</accession>
<keyword evidence="3 7" id="KW-0889">Transcription antitermination</keyword>
<dbReference type="CDD" id="cd02134">
    <property type="entry name" value="KH-II_NusA_rpt1"/>
    <property type="match status" value="1"/>
</dbReference>
<dbReference type="AlphaFoldDB" id="A0A432GPA7"/>
<comment type="subcellular location">
    <subcellularLocation>
        <location evidence="7">Cytoplasm</location>
    </subcellularLocation>
</comment>
<evidence type="ECO:0000313" key="10">
    <source>
        <dbReference type="EMBL" id="RTZ85348.1"/>
    </source>
</evidence>
<evidence type="ECO:0000256" key="3">
    <source>
        <dbReference type="ARBA" id="ARBA00022814"/>
    </source>
</evidence>
<evidence type="ECO:0000256" key="5">
    <source>
        <dbReference type="ARBA" id="ARBA00023015"/>
    </source>
</evidence>
<dbReference type="Pfam" id="PF26594">
    <property type="entry name" value="KH_NusA_2nd"/>
    <property type="match status" value="1"/>
</dbReference>
<dbReference type="Gene3D" id="3.30.1480.10">
    <property type="entry name" value="NusA, N-terminal domain"/>
    <property type="match status" value="1"/>
</dbReference>
<dbReference type="Gene3D" id="2.40.50.140">
    <property type="entry name" value="Nucleic acid-binding proteins"/>
    <property type="match status" value="1"/>
</dbReference>
<dbReference type="Pfam" id="PF08529">
    <property type="entry name" value="NusA_N"/>
    <property type="match status" value="1"/>
</dbReference>
<feature type="domain" description="S1 motif" evidence="9">
    <location>
        <begin position="134"/>
        <end position="201"/>
    </location>
</feature>
<dbReference type="SUPFAM" id="SSF50249">
    <property type="entry name" value="Nucleic acid-binding proteins"/>
    <property type="match status" value="1"/>
</dbReference>
<dbReference type="InterPro" id="IPR012340">
    <property type="entry name" value="NA-bd_OB-fold"/>
</dbReference>
<dbReference type="GO" id="GO:0031564">
    <property type="term" value="P:transcription antitermination"/>
    <property type="evidence" value="ECO:0007669"/>
    <property type="project" value="UniProtKB-UniRule"/>
</dbReference>
<feature type="region of interest" description="Disordered" evidence="8">
    <location>
        <begin position="364"/>
        <end position="479"/>
    </location>
</feature>
<dbReference type="InterPro" id="IPR009019">
    <property type="entry name" value="KH_sf_prok-type"/>
</dbReference>
<comment type="similarity">
    <text evidence="7">Belongs to the NusA family.</text>
</comment>
<feature type="compositionally biased region" description="Basic residues" evidence="8">
    <location>
        <begin position="466"/>
        <end position="479"/>
    </location>
</feature>
<dbReference type="PROSITE" id="PS50126">
    <property type="entry name" value="S1"/>
    <property type="match status" value="1"/>
</dbReference>
<sequence>MLEENLFEIIKDFSREKGLDHEVVIKLVEESLIQAAQRKLPYREIEGHIDEDTGKINLFHFKEVVELVEDPHNEISVDEVFEIDPDAGLGDEVEYEISDREFQRIAHSTRPIIFGSLKEAERQMVVSIFTDKVGDVLTGTVLRVEPNGRVAFSFQNNVEAYLFRREQIYGENFSFGDHVRVLLLDVNDNPHKDSQLTISRTHPGLLIKLFEMEVPEIYDGIVKIVNASREPGRRAKISVYSTDDDVDPVGSCVGMRGSRVQTIVNDLNGEKIDIVRWSEDIDQYTCNALAPAEIDSLEIDEDAQQIDVVVAPSQLSLAIGHKGQNVRLASKLIGYKINIVATEEDELSIDEQLEKEFAKTKENGLKSIDKSEDLPENDTDEAKETATALGNQDDNQDSSPLTAEESETTEDKNKVEAEETDNTEDTKNNSKDAPAESKTEVESKAETKTKTKAETKTKTKAETKTKTKAGTKTKTKAKS</sequence>
<keyword evidence="4 7" id="KW-0694">RNA-binding</keyword>
<dbReference type="SMART" id="SM00316">
    <property type="entry name" value="S1"/>
    <property type="match status" value="1"/>
</dbReference>
<comment type="caution">
    <text evidence="10">The sequence shown here is derived from an EMBL/GenBank/DDBJ whole genome shotgun (WGS) entry which is preliminary data.</text>
</comment>
<evidence type="ECO:0000256" key="2">
    <source>
        <dbReference type="ARBA" id="ARBA00022490"/>
    </source>
</evidence>
<dbReference type="Pfam" id="PF13184">
    <property type="entry name" value="KH_NusA_1st"/>
    <property type="match status" value="1"/>
</dbReference>
<dbReference type="GO" id="GO:0006353">
    <property type="term" value="P:DNA-templated transcription termination"/>
    <property type="evidence" value="ECO:0007669"/>
    <property type="project" value="UniProtKB-UniRule"/>
</dbReference>
<name>A0A432GPA7_9DELT</name>
<evidence type="ECO:0000256" key="4">
    <source>
        <dbReference type="ARBA" id="ARBA00022884"/>
    </source>
</evidence>
<dbReference type="InterPro" id="IPR036555">
    <property type="entry name" value="NusA_N_sf"/>
</dbReference>
<dbReference type="NCBIfam" id="TIGR01953">
    <property type="entry name" value="NusA"/>
    <property type="match status" value="1"/>
</dbReference>
<keyword evidence="5 7" id="KW-0805">Transcription regulation</keyword>
<dbReference type="InterPro" id="IPR010213">
    <property type="entry name" value="TF_NusA"/>
</dbReference>
<keyword evidence="2 7" id="KW-0963">Cytoplasm</keyword>
<dbReference type="GO" id="GO:0003700">
    <property type="term" value="F:DNA-binding transcription factor activity"/>
    <property type="evidence" value="ECO:0007669"/>
    <property type="project" value="InterPro"/>
</dbReference>
<dbReference type="GO" id="GO:0005829">
    <property type="term" value="C:cytosol"/>
    <property type="evidence" value="ECO:0007669"/>
    <property type="project" value="TreeGrafter"/>
</dbReference>
<dbReference type="Proteomes" id="UP000287176">
    <property type="component" value="Unassembled WGS sequence"/>
</dbReference>
<dbReference type="CDD" id="cd22529">
    <property type="entry name" value="KH-II_NusA_rpt2"/>
    <property type="match status" value="1"/>
</dbReference>
<organism evidence="10 11">
    <name type="scientific">SAR324 cluster bacterium</name>
    <dbReference type="NCBI Taxonomy" id="2024889"/>
    <lineage>
        <taxon>Bacteria</taxon>
        <taxon>Deltaproteobacteria</taxon>
        <taxon>SAR324 cluster</taxon>
    </lineage>
</organism>
<feature type="compositionally biased region" description="Basic and acidic residues" evidence="8">
    <location>
        <begin position="424"/>
        <end position="465"/>
    </location>
</feature>
<keyword evidence="6 7" id="KW-0804">Transcription</keyword>
<dbReference type="SUPFAM" id="SSF54814">
    <property type="entry name" value="Prokaryotic type KH domain (KH-domain type II)"/>
    <property type="match status" value="2"/>
</dbReference>
<comment type="subunit">
    <text evidence="7">Monomer. Binds directly to the core enzyme of the DNA-dependent RNA polymerase and to nascent RNA.</text>
</comment>
<protein>
    <recommendedName>
        <fullName evidence="7">Transcription termination/antitermination protein NusA</fullName>
    </recommendedName>
</protein>
<dbReference type="InterPro" id="IPR025249">
    <property type="entry name" value="TF_NusA_KH_1st"/>
</dbReference>
<evidence type="ECO:0000256" key="6">
    <source>
        <dbReference type="ARBA" id="ARBA00023163"/>
    </source>
</evidence>
<dbReference type="EMBL" id="QNZI01000108">
    <property type="protein sequence ID" value="RTZ85348.1"/>
    <property type="molecule type" value="Genomic_DNA"/>
</dbReference>
<feature type="compositionally biased region" description="Basic and acidic residues" evidence="8">
    <location>
        <begin position="364"/>
        <end position="373"/>
    </location>
</feature>
<comment type="function">
    <text evidence="7">Participates in both transcription termination and antitermination.</text>
</comment>
<evidence type="ECO:0000313" key="11">
    <source>
        <dbReference type="Proteomes" id="UP000287176"/>
    </source>
</evidence>
<evidence type="ECO:0000259" key="9">
    <source>
        <dbReference type="PROSITE" id="PS50126"/>
    </source>
</evidence>
<dbReference type="InterPro" id="IPR015946">
    <property type="entry name" value="KH_dom-like_a/b"/>
</dbReference>
<keyword evidence="1 7" id="KW-0806">Transcription termination</keyword>
<proteinExistence type="inferred from homology"/>
<dbReference type="InterPro" id="IPR003029">
    <property type="entry name" value="S1_domain"/>
</dbReference>
<dbReference type="SUPFAM" id="SSF69705">
    <property type="entry name" value="Transcription factor NusA, N-terminal domain"/>
    <property type="match status" value="1"/>
</dbReference>
<evidence type="ECO:0000256" key="8">
    <source>
        <dbReference type="SAM" id="MobiDB-lite"/>
    </source>
</evidence>
<evidence type="ECO:0000256" key="7">
    <source>
        <dbReference type="HAMAP-Rule" id="MF_00945"/>
    </source>
</evidence>
<evidence type="ECO:0000256" key="1">
    <source>
        <dbReference type="ARBA" id="ARBA00022472"/>
    </source>
</evidence>
<gene>
    <name evidence="7" type="primary">nusA</name>
    <name evidence="10" type="ORF">DSY94_04080</name>
</gene>
<dbReference type="GO" id="GO:0003723">
    <property type="term" value="F:RNA binding"/>
    <property type="evidence" value="ECO:0007669"/>
    <property type="project" value="UniProtKB-UniRule"/>
</dbReference>
<dbReference type="FunFam" id="3.30.300.20:FF:000005">
    <property type="entry name" value="Transcription termination/antitermination protein NusA"/>
    <property type="match status" value="1"/>
</dbReference>
<dbReference type="PANTHER" id="PTHR22648:SF0">
    <property type="entry name" value="TRANSCRIPTION TERMINATION_ANTITERMINATION PROTEIN NUSA"/>
    <property type="match status" value="1"/>
</dbReference>
<reference evidence="10 11" key="1">
    <citation type="submission" date="2018-06" db="EMBL/GenBank/DDBJ databases">
        <title>Combined omics and stable isotope probing to characterize newly discovered Mariana Back-Arc vent microbial communities.</title>
        <authorList>
            <person name="Trembath-Reichert E."/>
            <person name="Huber J.A."/>
        </authorList>
    </citation>
    <scope>NUCLEOTIDE SEQUENCE [LARGE SCALE GENOMIC DNA]</scope>
    <source>
        <strain evidence="10">MAG 24</strain>
    </source>
</reference>